<evidence type="ECO:0000313" key="2">
    <source>
        <dbReference type="Proteomes" id="UP001221142"/>
    </source>
</evidence>
<evidence type="ECO:0000313" key="1">
    <source>
        <dbReference type="EMBL" id="KAJ7627006.1"/>
    </source>
</evidence>
<organism evidence="1 2">
    <name type="scientific">Roridomyces roridus</name>
    <dbReference type="NCBI Taxonomy" id="1738132"/>
    <lineage>
        <taxon>Eukaryota</taxon>
        <taxon>Fungi</taxon>
        <taxon>Dikarya</taxon>
        <taxon>Basidiomycota</taxon>
        <taxon>Agaricomycotina</taxon>
        <taxon>Agaricomycetes</taxon>
        <taxon>Agaricomycetidae</taxon>
        <taxon>Agaricales</taxon>
        <taxon>Marasmiineae</taxon>
        <taxon>Mycenaceae</taxon>
        <taxon>Roridomyces</taxon>
    </lineage>
</organism>
<feature type="non-terminal residue" evidence="1">
    <location>
        <position position="422"/>
    </location>
</feature>
<reference evidence="1" key="1">
    <citation type="submission" date="2023-03" db="EMBL/GenBank/DDBJ databases">
        <title>Massive genome expansion in bonnet fungi (Mycena s.s.) driven by repeated elements and novel gene families across ecological guilds.</title>
        <authorList>
            <consortium name="Lawrence Berkeley National Laboratory"/>
            <person name="Harder C.B."/>
            <person name="Miyauchi S."/>
            <person name="Viragh M."/>
            <person name="Kuo A."/>
            <person name="Thoen E."/>
            <person name="Andreopoulos B."/>
            <person name="Lu D."/>
            <person name="Skrede I."/>
            <person name="Drula E."/>
            <person name="Henrissat B."/>
            <person name="Morin E."/>
            <person name="Kohler A."/>
            <person name="Barry K."/>
            <person name="LaButti K."/>
            <person name="Morin E."/>
            <person name="Salamov A."/>
            <person name="Lipzen A."/>
            <person name="Mereny Z."/>
            <person name="Hegedus B."/>
            <person name="Baldrian P."/>
            <person name="Stursova M."/>
            <person name="Weitz H."/>
            <person name="Taylor A."/>
            <person name="Grigoriev I.V."/>
            <person name="Nagy L.G."/>
            <person name="Martin F."/>
            <person name="Kauserud H."/>
        </authorList>
    </citation>
    <scope>NUCLEOTIDE SEQUENCE</scope>
    <source>
        <strain evidence="1">9284</strain>
    </source>
</reference>
<proteinExistence type="predicted"/>
<feature type="non-terminal residue" evidence="1">
    <location>
        <position position="1"/>
    </location>
</feature>
<dbReference type="EMBL" id="JARKIF010000011">
    <property type="protein sequence ID" value="KAJ7627006.1"/>
    <property type="molecule type" value="Genomic_DNA"/>
</dbReference>
<name>A0AAD7FJ92_9AGAR</name>
<comment type="caution">
    <text evidence="1">The sequence shown here is derived from an EMBL/GenBank/DDBJ whole genome shotgun (WGS) entry which is preliminary data.</text>
</comment>
<sequence length="422" mass="47510">GDLLYPLWTGKLDKIYPPDNANTWPWRVLVGETWTKHGAAVASSHKYFPGSFDRVPRNPCEKINSGYKAKEWQHWLFGLAPALLYGILPPSYWRNYCRLTHVVRLLHQRKISAQALTAAYGIVLKFTYEFEELYYQRRAERLHFVRQSIHTPTHLIQEVERVGNPILYAQWTMERMIGNLGREIRQHSNMYANLSKRGLFRAQQNALLAMDPTFGGSSSADAANGPRGSVNVGGGYQLRPKIARTAGAVAAGDEEAALKAYLSSAPGHSFNEDTYNKQIFRVARLALPEGGQVARSRFRENQRSRITRMVKIESELPEGFEIGEVLYYFQYSVGDGEPSTLAMVSVFGIPDREILQESFGTVWIARQGEAGIRVIRVQSIQSVVAMIPFPKTWGAPHEIEQRFAGSHFLYERLGLGSGDGSS</sequence>
<dbReference type="PANTHER" id="PTHR46579:SF1">
    <property type="entry name" value="F5_8 TYPE C DOMAIN-CONTAINING PROTEIN"/>
    <property type="match status" value="1"/>
</dbReference>
<accession>A0AAD7FJ92</accession>
<gene>
    <name evidence="1" type="ORF">FB45DRAFT_57243</name>
</gene>
<keyword evidence="2" id="KW-1185">Reference proteome</keyword>
<protein>
    <submittedName>
        <fullName evidence="1">Uncharacterized protein</fullName>
    </submittedName>
</protein>
<dbReference type="PANTHER" id="PTHR46579">
    <property type="entry name" value="F5/8 TYPE C DOMAIN-CONTAINING PROTEIN-RELATED"/>
    <property type="match status" value="1"/>
</dbReference>
<dbReference type="AlphaFoldDB" id="A0AAD7FJ92"/>
<dbReference type="Proteomes" id="UP001221142">
    <property type="component" value="Unassembled WGS sequence"/>
</dbReference>